<organism evidence="2 3">
    <name type="scientific">Actinoplanes sichuanensis</name>
    <dbReference type="NCBI Taxonomy" id="512349"/>
    <lineage>
        <taxon>Bacteria</taxon>
        <taxon>Bacillati</taxon>
        <taxon>Actinomycetota</taxon>
        <taxon>Actinomycetes</taxon>
        <taxon>Micromonosporales</taxon>
        <taxon>Micromonosporaceae</taxon>
        <taxon>Actinoplanes</taxon>
    </lineage>
</organism>
<proteinExistence type="predicted"/>
<accession>A0ABW4ARQ6</accession>
<reference evidence="3" key="1">
    <citation type="journal article" date="2019" name="Int. J. Syst. Evol. Microbiol.">
        <title>The Global Catalogue of Microorganisms (GCM) 10K type strain sequencing project: providing services to taxonomists for standard genome sequencing and annotation.</title>
        <authorList>
            <consortium name="The Broad Institute Genomics Platform"/>
            <consortium name="The Broad Institute Genome Sequencing Center for Infectious Disease"/>
            <person name="Wu L."/>
            <person name="Ma J."/>
        </authorList>
    </citation>
    <scope>NUCLEOTIDE SEQUENCE [LARGE SCALE GENOMIC DNA]</scope>
    <source>
        <strain evidence="3">CCM 7526</strain>
    </source>
</reference>
<evidence type="ECO:0000313" key="2">
    <source>
        <dbReference type="EMBL" id="MFD1372702.1"/>
    </source>
</evidence>
<dbReference type="Proteomes" id="UP001597183">
    <property type="component" value="Unassembled WGS sequence"/>
</dbReference>
<dbReference type="PANTHER" id="PTHR12277">
    <property type="entry name" value="ALPHA/BETA HYDROLASE DOMAIN-CONTAINING PROTEIN"/>
    <property type="match status" value="1"/>
</dbReference>
<dbReference type="PANTHER" id="PTHR12277:SF79">
    <property type="entry name" value="XAA-PRO DIPEPTIDYL-PEPTIDASE-RELATED"/>
    <property type="match status" value="1"/>
</dbReference>
<evidence type="ECO:0000313" key="3">
    <source>
        <dbReference type="Proteomes" id="UP001597183"/>
    </source>
</evidence>
<comment type="caution">
    <text evidence="2">The sequence shown here is derived from an EMBL/GenBank/DDBJ whole genome shotgun (WGS) entry which is preliminary data.</text>
</comment>
<sequence length="271" mass="28352">MPRMVTRGALAVLLVLVLIFLSVWAGQRKLIYFPDRAAPPAPASGREITLRTADGLRLVAWLLPPRSGTPDKRLSVLVLHGNAGSRAGRESLAAALTAQGLTVLLLDYRGYGGNPGSPSEAGLAQDADAAHAYLAGLGQPILYFGESLGAAVATALATRHPPAALLLRSPFTDLPAAAAAHYPFLPVGLLLRDRYPVQSLISRVTVPTAVVYGTADQVVPAEQSRAVADAAADLVRLEVVDGADHNDRVLAEGSPVIATVTALVDEIDRRA</sequence>
<dbReference type="Gene3D" id="3.40.50.1820">
    <property type="entry name" value="alpha/beta hydrolase"/>
    <property type="match status" value="1"/>
</dbReference>
<keyword evidence="3" id="KW-1185">Reference proteome</keyword>
<dbReference type="SUPFAM" id="SSF53474">
    <property type="entry name" value="alpha/beta-Hydrolases"/>
    <property type="match status" value="1"/>
</dbReference>
<dbReference type="GO" id="GO:0016787">
    <property type="term" value="F:hydrolase activity"/>
    <property type="evidence" value="ECO:0007669"/>
    <property type="project" value="UniProtKB-KW"/>
</dbReference>
<dbReference type="InterPro" id="IPR022742">
    <property type="entry name" value="Hydrolase_4"/>
</dbReference>
<dbReference type="Pfam" id="PF12146">
    <property type="entry name" value="Hydrolase_4"/>
    <property type="match status" value="1"/>
</dbReference>
<dbReference type="EMBL" id="JBHTMK010000060">
    <property type="protein sequence ID" value="MFD1372702.1"/>
    <property type="molecule type" value="Genomic_DNA"/>
</dbReference>
<feature type="domain" description="Serine aminopeptidase S33" evidence="1">
    <location>
        <begin position="72"/>
        <end position="177"/>
    </location>
</feature>
<evidence type="ECO:0000259" key="1">
    <source>
        <dbReference type="Pfam" id="PF12146"/>
    </source>
</evidence>
<name>A0ABW4ARQ6_9ACTN</name>
<gene>
    <name evidence="2" type="ORF">ACFQ5G_45885</name>
</gene>
<protein>
    <submittedName>
        <fullName evidence="2">Alpha/beta hydrolase</fullName>
    </submittedName>
</protein>
<keyword evidence="2" id="KW-0378">Hydrolase</keyword>
<dbReference type="InterPro" id="IPR029058">
    <property type="entry name" value="AB_hydrolase_fold"/>
</dbReference>